<evidence type="ECO:0000256" key="1">
    <source>
        <dbReference type="SAM" id="MobiDB-lite"/>
    </source>
</evidence>
<keyword evidence="3" id="KW-1185">Reference proteome</keyword>
<feature type="compositionally biased region" description="Low complexity" evidence="1">
    <location>
        <begin position="235"/>
        <end position="251"/>
    </location>
</feature>
<dbReference type="CDD" id="cd00303">
    <property type="entry name" value="retropepsin_like"/>
    <property type="match status" value="1"/>
</dbReference>
<organism evidence="2 3">
    <name type="scientific">Daphnia pulex</name>
    <name type="common">Water flea</name>
    <dbReference type="NCBI Taxonomy" id="6669"/>
    <lineage>
        <taxon>Eukaryota</taxon>
        <taxon>Metazoa</taxon>
        <taxon>Ecdysozoa</taxon>
        <taxon>Arthropoda</taxon>
        <taxon>Crustacea</taxon>
        <taxon>Branchiopoda</taxon>
        <taxon>Diplostraca</taxon>
        <taxon>Cladocera</taxon>
        <taxon>Anomopoda</taxon>
        <taxon>Daphniidae</taxon>
        <taxon>Daphnia</taxon>
    </lineage>
</organism>
<dbReference type="InterPro" id="IPR001969">
    <property type="entry name" value="Aspartic_peptidase_AS"/>
</dbReference>
<feature type="region of interest" description="Disordered" evidence="1">
    <location>
        <begin position="141"/>
        <end position="271"/>
    </location>
</feature>
<feature type="compositionally biased region" description="Low complexity" evidence="1">
    <location>
        <begin position="218"/>
        <end position="228"/>
    </location>
</feature>
<dbReference type="InterPro" id="IPR021109">
    <property type="entry name" value="Peptidase_aspartic_dom_sf"/>
</dbReference>
<feature type="compositionally biased region" description="Polar residues" evidence="1">
    <location>
        <begin position="259"/>
        <end position="271"/>
    </location>
</feature>
<accession>E9HT22</accession>
<dbReference type="KEGG" id="dpx:DAPPUDRAFT_117552"/>
<dbReference type="InParanoid" id="E9HT22"/>
<protein>
    <recommendedName>
        <fullName evidence="4">Peptidase A2 domain-containing protein</fullName>
    </recommendedName>
</protein>
<dbReference type="GO" id="GO:0004190">
    <property type="term" value="F:aspartic-type endopeptidase activity"/>
    <property type="evidence" value="ECO:0007669"/>
    <property type="project" value="InterPro"/>
</dbReference>
<dbReference type="AlphaFoldDB" id="E9HT22"/>
<dbReference type="GO" id="GO:0071011">
    <property type="term" value="C:precatalytic spliceosome"/>
    <property type="evidence" value="ECO:0000318"/>
    <property type="project" value="GO_Central"/>
</dbReference>
<reference evidence="2 3" key="1">
    <citation type="journal article" date="2011" name="Science">
        <title>The ecoresponsive genome of Daphnia pulex.</title>
        <authorList>
            <person name="Colbourne J.K."/>
            <person name="Pfrender M.E."/>
            <person name="Gilbert D."/>
            <person name="Thomas W.K."/>
            <person name="Tucker A."/>
            <person name="Oakley T.H."/>
            <person name="Tokishita S."/>
            <person name="Aerts A."/>
            <person name="Arnold G.J."/>
            <person name="Basu M.K."/>
            <person name="Bauer D.J."/>
            <person name="Caceres C.E."/>
            <person name="Carmel L."/>
            <person name="Casola C."/>
            <person name="Choi J.H."/>
            <person name="Detter J.C."/>
            <person name="Dong Q."/>
            <person name="Dusheyko S."/>
            <person name="Eads B.D."/>
            <person name="Frohlich T."/>
            <person name="Geiler-Samerotte K.A."/>
            <person name="Gerlach D."/>
            <person name="Hatcher P."/>
            <person name="Jogdeo S."/>
            <person name="Krijgsveld J."/>
            <person name="Kriventseva E.V."/>
            <person name="Kultz D."/>
            <person name="Laforsch C."/>
            <person name="Lindquist E."/>
            <person name="Lopez J."/>
            <person name="Manak J.R."/>
            <person name="Muller J."/>
            <person name="Pangilinan J."/>
            <person name="Patwardhan R.P."/>
            <person name="Pitluck S."/>
            <person name="Pritham E.J."/>
            <person name="Rechtsteiner A."/>
            <person name="Rho M."/>
            <person name="Rogozin I.B."/>
            <person name="Sakarya O."/>
            <person name="Salamov A."/>
            <person name="Schaack S."/>
            <person name="Shapiro H."/>
            <person name="Shiga Y."/>
            <person name="Skalitzky C."/>
            <person name="Smith Z."/>
            <person name="Souvorov A."/>
            <person name="Sung W."/>
            <person name="Tang Z."/>
            <person name="Tsuchiya D."/>
            <person name="Tu H."/>
            <person name="Vos H."/>
            <person name="Wang M."/>
            <person name="Wolf Y.I."/>
            <person name="Yamagata H."/>
            <person name="Yamada T."/>
            <person name="Ye Y."/>
            <person name="Shaw J.R."/>
            <person name="Andrews J."/>
            <person name="Crease T.J."/>
            <person name="Tang H."/>
            <person name="Lucas S.M."/>
            <person name="Robertson H.M."/>
            <person name="Bork P."/>
            <person name="Koonin E.V."/>
            <person name="Zdobnov E.M."/>
            <person name="Grigoriev I.V."/>
            <person name="Lynch M."/>
            <person name="Boore J.L."/>
        </authorList>
    </citation>
    <scope>NUCLEOTIDE SEQUENCE [LARGE SCALE GENOMIC DNA]</scope>
</reference>
<proteinExistence type="predicted"/>
<dbReference type="SUPFAM" id="SSF50630">
    <property type="entry name" value="Acid proteases"/>
    <property type="match status" value="1"/>
</dbReference>
<dbReference type="Proteomes" id="UP000000305">
    <property type="component" value="Unassembled WGS sequence"/>
</dbReference>
<dbReference type="GO" id="GO:0006508">
    <property type="term" value="P:proteolysis"/>
    <property type="evidence" value="ECO:0007669"/>
    <property type="project" value="InterPro"/>
</dbReference>
<feature type="compositionally biased region" description="Basic and acidic residues" evidence="1">
    <location>
        <begin position="141"/>
        <end position="166"/>
    </location>
</feature>
<dbReference type="Gene3D" id="2.40.70.10">
    <property type="entry name" value="Acid Proteases"/>
    <property type="match status" value="1"/>
</dbReference>
<dbReference type="HOGENOM" id="CLU_352064_0_0_1"/>
<evidence type="ECO:0000313" key="3">
    <source>
        <dbReference type="Proteomes" id="UP000000305"/>
    </source>
</evidence>
<dbReference type="Pfam" id="PF08284">
    <property type="entry name" value="RVP_2"/>
    <property type="match status" value="1"/>
</dbReference>
<dbReference type="PROSITE" id="PS00141">
    <property type="entry name" value="ASP_PROTEASE"/>
    <property type="match status" value="1"/>
</dbReference>
<sequence>MGKLDANNKTEVEDALHSVVKKMRDDIKIKTLLQGLLPKIKAELYLHMPEDFNDFDQLCKQLFISEQILQNKENNEDKEISAVIAGITHHEKQQDDALTQQKTEIDLIKQQLADLGAITKRRHSSQENIATISAVDRFDSRRTTSLDRRPRQEDARIHFDRPRTEGSPRPQVNRYSSHSQSRDTSYSRSRDQSPSSNREHSDSRDNGRSYSRFRDPRYNNNRYRYNNNRFREQRQYNNYNPRFTNRPFRPRQGYGGQRNEYNNTPREWPTVQNNNAYSERVDPSNNQRLGQRDIVCHKCKLGKQTRTHRARMLDRHGPHQPLIPSELNNWENVAINSLLTLHNLTPPAQHIIPPLLRIPILIFDINAKGLIDTGAAASLLSSELLFKLRDKNIRKSLNNDNSPIFKTVSGQVLRTFGKFEFPITINKDHTFLHYFYVIEALQEDCILGIDFLSHHNVKVNAKNREIHYDHAQNQQMLRTVCPIYSLAIGESQHEIPLTPHCEVTNNLPELSFIRRPFELCDAQDSLDRALAGTKKYISYQKDLITSQPQTTKIMINKPGIEGNRAVLGPINAQNENAVSSTNPIPKPKPVTVAISKIRNSIDRALTNRRAEVSKLRCFEIPYPVPVRKPIVRINKADVENNLPSIDDAPLTGKDYLNLKPFQQFQINNTLSPKPVDKVEFDLKHLDEQQTAVVLDLLTKHGQLFSDKDSELGLAIGVKHYINTGNNAPRWGEINERRDAQQNQNPPLPSNVKKTEISEWAKLQRADKYCQSLIDKIGVEAGKKLGTKPDLKLTKKLGAK</sequence>
<feature type="compositionally biased region" description="Polar residues" evidence="1">
    <location>
        <begin position="173"/>
        <end position="184"/>
    </location>
</feature>
<feature type="compositionally biased region" description="Basic and acidic residues" evidence="1">
    <location>
        <begin position="197"/>
        <end position="217"/>
    </location>
</feature>
<name>E9HT22_DAPPU</name>
<evidence type="ECO:0000313" key="2">
    <source>
        <dbReference type="EMBL" id="EFX65109.1"/>
    </source>
</evidence>
<gene>
    <name evidence="2" type="ORF">DAPPUDRAFT_117552</name>
</gene>
<evidence type="ECO:0008006" key="4">
    <source>
        <dbReference type="Google" id="ProtNLM"/>
    </source>
</evidence>
<dbReference type="EMBL" id="GL732763">
    <property type="protein sequence ID" value="EFX65109.1"/>
    <property type="molecule type" value="Genomic_DNA"/>
</dbReference>